<gene>
    <name evidence="2" type="ORF">DC3_18440</name>
</gene>
<comment type="caution">
    <text evidence="2">The sequence shown here is derived from an EMBL/GenBank/DDBJ whole genome shotgun (WGS) entry which is preliminary data.</text>
</comment>
<dbReference type="Proteomes" id="UP000321306">
    <property type="component" value="Unassembled WGS sequence"/>
</dbReference>
<keyword evidence="1" id="KW-0812">Transmembrane</keyword>
<evidence type="ECO:0000313" key="3">
    <source>
        <dbReference type="Proteomes" id="UP000321306"/>
    </source>
</evidence>
<dbReference type="EMBL" id="BJXB01000007">
    <property type="protein sequence ID" value="GEM46209.1"/>
    <property type="molecule type" value="Genomic_DNA"/>
</dbReference>
<feature type="transmembrane region" description="Helical" evidence="1">
    <location>
        <begin position="99"/>
        <end position="118"/>
    </location>
</feature>
<keyword evidence="3" id="KW-1185">Reference proteome</keyword>
<evidence type="ECO:0000313" key="2">
    <source>
        <dbReference type="EMBL" id="GEM46209.1"/>
    </source>
</evidence>
<name>A0A511N068_DEIC1</name>
<reference evidence="2 3" key="1">
    <citation type="submission" date="2019-07" db="EMBL/GenBank/DDBJ databases">
        <title>Whole genome shotgun sequence of Deinococcus cellulosilyticus NBRC 106333.</title>
        <authorList>
            <person name="Hosoyama A."/>
            <person name="Uohara A."/>
            <person name="Ohji S."/>
            <person name="Ichikawa N."/>
        </authorList>
    </citation>
    <scope>NUCLEOTIDE SEQUENCE [LARGE SCALE GENOMIC DNA]</scope>
    <source>
        <strain evidence="2 3">NBRC 106333</strain>
    </source>
</reference>
<protein>
    <submittedName>
        <fullName evidence="2">Uncharacterized protein</fullName>
    </submittedName>
</protein>
<proteinExistence type="predicted"/>
<sequence length="130" mass="14526">MVVLVVFLVIADVLVMKDELDHVLSPRTVHQSTLVDAPPAFPRGAYRVRPVVEIAGQQITLDAVMKPEDVPPIGKQLEVSCTASMRCRPEGFWSQYGFLINWILPGHLVILGLLVWHLRFGAFREVKVGL</sequence>
<keyword evidence="1" id="KW-1133">Transmembrane helix</keyword>
<dbReference type="AlphaFoldDB" id="A0A511N068"/>
<keyword evidence="1" id="KW-0472">Membrane</keyword>
<accession>A0A511N068</accession>
<organism evidence="2 3">
    <name type="scientific">Deinococcus cellulosilyticus (strain DSM 18568 / NBRC 106333 / KACC 11606 / 5516J-15)</name>
    <dbReference type="NCBI Taxonomy" id="1223518"/>
    <lineage>
        <taxon>Bacteria</taxon>
        <taxon>Thermotogati</taxon>
        <taxon>Deinococcota</taxon>
        <taxon>Deinococci</taxon>
        <taxon>Deinococcales</taxon>
        <taxon>Deinococcaceae</taxon>
        <taxon>Deinococcus</taxon>
    </lineage>
</organism>
<evidence type="ECO:0000256" key="1">
    <source>
        <dbReference type="SAM" id="Phobius"/>
    </source>
</evidence>